<sequence length="289" mass="32541">MPPPPAPAAPPQPAPEAAGVHPDFLVPPSAPYTTYTVDDLLSQPAREGLEILNPDRPPGLESTTEYGRSVYVTIKGYFVETHPNWTLTSEHVRTRWFKKFVDKWEYYVYEVKPTEITKDVWDGLIAYWNLPTSIDKANKCSAFSRTKDEEGHLPMVEKIGVLPSLFDLFKLIHGTPAETFADPASEKLFNEVAARVEGREMQLTQQSPDGLLVKLSQRRSTRSSTRRDHETSRMQARIDALQRAVGYPLLQRALEQRRETLGMGQPPPESTDRGSMETSGPYNYDGVIP</sequence>
<accession>A0A0D3C0Q2</accession>
<organism evidence="2 3">
    <name type="scientific">Brassica oleracea var. oleracea</name>
    <dbReference type="NCBI Taxonomy" id="109376"/>
    <lineage>
        <taxon>Eukaryota</taxon>
        <taxon>Viridiplantae</taxon>
        <taxon>Streptophyta</taxon>
        <taxon>Embryophyta</taxon>
        <taxon>Tracheophyta</taxon>
        <taxon>Spermatophyta</taxon>
        <taxon>Magnoliopsida</taxon>
        <taxon>eudicotyledons</taxon>
        <taxon>Gunneridae</taxon>
        <taxon>Pentapetalae</taxon>
        <taxon>rosids</taxon>
        <taxon>malvids</taxon>
        <taxon>Brassicales</taxon>
        <taxon>Brassicaceae</taxon>
        <taxon>Brassiceae</taxon>
        <taxon>Brassica</taxon>
    </lineage>
</organism>
<dbReference type="Proteomes" id="UP000032141">
    <property type="component" value="Chromosome C4"/>
</dbReference>
<feature type="compositionally biased region" description="Pro residues" evidence="1">
    <location>
        <begin position="1"/>
        <end position="14"/>
    </location>
</feature>
<name>A0A0D3C0Q2_BRAOL</name>
<dbReference type="STRING" id="109376.A0A0D3C0Q2"/>
<reference evidence="2" key="2">
    <citation type="submission" date="2015-03" db="UniProtKB">
        <authorList>
            <consortium name="EnsemblPlants"/>
        </authorList>
    </citation>
    <scope>IDENTIFICATION</scope>
</reference>
<protein>
    <submittedName>
        <fullName evidence="2">Uncharacterized protein</fullName>
    </submittedName>
</protein>
<feature type="region of interest" description="Disordered" evidence="1">
    <location>
        <begin position="1"/>
        <end position="23"/>
    </location>
</feature>
<feature type="region of interest" description="Disordered" evidence="1">
    <location>
        <begin position="258"/>
        <end position="289"/>
    </location>
</feature>
<dbReference type="EnsemblPlants" id="Bo4g143970.1">
    <property type="protein sequence ID" value="Bo4g143970.1"/>
    <property type="gene ID" value="Bo4g143970"/>
</dbReference>
<evidence type="ECO:0000313" key="3">
    <source>
        <dbReference type="Proteomes" id="UP000032141"/>
    </source>
</evidence>
<evidence type="ECO:0000256" key="1">
    <source>
        <dbReference type="SAM" id="MobiDB-lite"/>
    </source>
</evidence>
<dbReference type="HOGENOM" id="CLU_033858_1_0_1"/>
<dbReference type="AlphaFoldDB" id="A0A0D3C0Q2"/>
<dbReference type="Gramene" id="Bo4g143970.1">
    <property type="protein sequence ID" value="Bo4g143970.1"/>
    <property type="gene ID" value="Bo4g143970"/>
</dbReference>
<proteinExistence type="predicted"/>
<keyword evidence="3" id="KW-1185">Reference proteome</keyword>
<reference evidence="2 3" key="1">
    <citation type="journal article" date="2014" name="Genome Biol.">
        <title>Transcriptome and methylome profiling reveals relics of genome dominance in the mesopolyploid Brassica oleracea.</title>
        <authorList>
            <person name="Parkin I.A."/>
            <person name="Koh C."/>
            <person name="Tang H."/>
            <person name="Robinson S.J."/>
            <person name="Kagale S."/>
            <person name="Clarke W.E."/>
            <person name="Town C.D."/>
            <person name="Nixon J."/>
            <person name="Krishnakumar V."/>
            <person name="Bidwell S.L."/>
            <person name="Denoeud F."/>
            <person name="Belcram H."/>
            <person name="Links M.G."/>
            <person name="Just J."/>
            <person name="Clarke C."/>
            <person name="Bender T."/>
            <person name="Huebert T."/>
            <person name="Mason A.S."/>
            <person name="Pires J.C."/>
            <person name="Barker G."/>
            <person name="Moore J."/>
            <person name="Walley P.G."/>
            <person name="Manoli S."/>
            <person name="Batley J."/>
            <person name="Edwards D."/>
            <person name="Nelson M.N."/>
            <person name="Wang X."/>
            <person name="Paterson A.H."/>
            <person name="King G."/>
            <person name="Bancroft I."/>
            <person name="Chalhoub B."/>
            <person name="Sharpe A.G."/>
        </authorList>
    </citation>
    <scope>NUCLEOTIDE SEQUENCE</scope>
    <source>
        <strain evidence="2 3">cv. TO1000</strain>
    </source>
</reference>
<evidence type="ECO:0000313" key="2">
    <source>
        <dbReference type="EnsemblPlants" id="Bo4g143970.1"/>
    </source>
</evidence>